<gene>
    <name evidence="1" type="ORF">H5410_027261</name>
</gene>
<dbReference type="Proteomes" id="UP000824120">
    <property type="component" value="Chromosome 5"/>
</dbReference>
<evidence type="ECO:0000313" key="2">
    <source>
        <dbReference type="Proteomes" id="UP000824120"/>
    </source>
</evidence>
<name>A0A9J5YYR5_SOLCO</name>
<accession>A0A9J5YYR5</accession>
<proteinExistence type="predicted"/>
<dbReference type="EMBL" id="JACXVP010000005">
    <property type="protein sequence ID" value="KAG5605769.1"/>
    <property type="molecule type" value="Genomic_DNA"/>
</dbReference>
<dbReference type="AlphaFoldDB" id="A0A9J5YYR5"/>
<evidence type="ECO:0000313" key="1">
    <source>
        <dbReference type="EMBL" id="KAG5605769.1"/>
    </source>
</evidence>
<sequence length="92" mass="10267">MGTLCERVVYIEKSMTKVVAYNKKKQQGQDNATFNENSATFDEYLTDAINEVAVDEVAGDIVDEVAVYEVVVDEIAGDAIDEVTKEKKEEEK</sequence>
<comment type="caution">
    <text evidence="1">The sequence shown here is derived from an EMBL/GenBank/DDBJ whole genome shotgun (WGS) entry which is preliminary data.</text>
</comment>
<organism evidence="1 2">
    <name type="scientific">Solanum commersonii</name>
    <name type="common">Commerson's wild potato</name>
    <name type="synonym">Commerson's nightshade</name>
    <dbReference type="NCBI Taxonomy" id="4109"/>
    <lineage>
        <taxon>Eukaryota</taxon>
        <taxon>Viridiplantae</taxon>
        <taxon>Streptophyta</taxon>
        <taxon>Embryophyta</taxon>
        <taxon>Tracheophyta</taxon>
        <taxon>Spermatophyta</taxon>
        <taxon>Magnoliopsida</taxon>
        <taxon>eudicotyledons</taxon>
        <taxon>Gunneridae</taxon>
        <taxon>Pentapetalae</taxon>
        <taxon>asterids</taxon>
        <taxon>lamiids</taxon>
        <taxon>Solanales</taxon>
        <taxon>Solanaceae</taxon>
        <taxon>Solanoideae</taxon>
        <taxon>Solaneae</taxon>
        <taxon>Solanum</taxon>
    </lineage>
</organism>
<keyword evidence="2" id="KW-1185">Reference proteome</keyword>
<reference evidence="1 2" key="1">
    <citation type="submission" date="2020-09" db="EMBL/GenBank/DDBJ databases">
        <title>De no assembly of potato wild relative species, Solanum commersonii.</title>
        <authorList>
            <person name="Cho K."/>
        </authorList>
    </citation>
    <scope>NUCLEOTIDE SEQUENCE [LARGE SCALE GENOMIC DNA]</scope>
    <source>
        <strain evidence="1">LZ3.2</strain>
        <tissue evidence="1">Leaf</tissue>
    </source>
</reference>
<protein>
    <submittedName>
        <fullName evidence="1">Uncharacterized protein</fullName>
    </submittedName>
</protein>